<dbReference type="EMBL" id="UAPR01000002">
    <property type="protein sequence ID" value="SPT55244.1"/>
    <property type="molecule type" value="Genomic_DNA"/>
</dbReference>
<feature type="region of interest" description="Disordered" evidence="1">
    <location>
        <begin position="33"/>
        <end position="59"/>
    </location>
</feature>
<feature type="compositionally biased region" description="Basic and acidic residues" evidence="1">
    <location>
        <begin position="33"/>
        <end position="49"/>
    </location>
</feature>
<accession>A0A2X0TZC9</accession>
<keyword evidence="3" id="KW-1185">Reference proteome</keyword>
<proteinExistence type="predicted"/>
<reference evidence="2 3" key="1">
    <citation type="submission" date="2018-06" db="EMBL/GenBank/DDBJ databases">
        <authorList>
            <consortium name="Pathogen Informatics"/>
            <person name="Doyle S."/>
        </authorList>
    </citation>
    <scope>NUCLEOTIDE SEQUENCE [LARGE SCALE GENOMIC DNA]</scope>
    <source>
        <strain evidence="2 3">NCTC9935</strain>
    </source>
</reference>
<dbReference type="Proteomes" id="UP000250192">
    <property type="component" value="Unassembled WGS sequence"/>
</dbReference>
<evidence type="ECO:0000313" key="3">
    <source>
        <dbReference type="Proteomes" id="UP000250192"/>
    </source>
</evidence>
<dbReference type="InterPro" id="IPR009057">
    <property type="entry name" value="Homeodomain-like_sf"/>
</dbReference>
<dbReference type="SUPFAM" id="SSF46689">
    <property type="entry name" value="Homeodomain-like"/>
    <property type="match status" value="1"/>
</dbReference>
<organism evidence="2 3">
    <name type="scientific">Schaalia odontolytica</name>
    <dbReference type="NCBI Taxonomy" id="1660"/>
    <lineage>
        <taxon>Bacteria</taxon>
        <taxon>Bacillati</taxon>
        <taxon>Actinomycetota</taxon>
        <taxon>Actinomycetes</taxon>
        <taxon>Actinomycetales</taxon>
        <taxon>Actinomycetaceae</taxon>
        <taxon>Schaalia</taxon>
    </lineage>
</organism>
<evidence type="ECO:0008006" key="4">
    <source>
        <dbReference type="Google" id="ProtNLM"/>
    </source>
</evidence>
<evidence type="ECO:0000313" key="2">
    <source>
        <dbReference type="EMBL" id="SPT55244.1"/>
    </source>
</evidence>
<sequence length="118" mass="13375">MRVAHSREDGITIALIAKDFGIHEMTAHNWIRKADTDNGNRPGRTREKQLSYARPAAESDCSNRRTSSCAALPYTSPRRTCRERLYTLASEFAADGIPVAVSLRVLKLSRQSYYLCWK</sequence>
<protein>
    <recommendedName>
        <fullName evidence="4">Transposase</fullName>
    </recommendedName>
</protein>
<gene>
    <name evidence="2" type="ORF">NCTC9935_00741</name>
</gene>
<dbReference type="AlphaFoldDB" id="A0A2X0TZC9"/>
<name>A0A2X0TZC9_9ACTO</name>
<evidence type="ECO:0000256" key="1">
    <source>
        <dbReference type="SAM" id="MobiDB-lite"/>
    </source>
</evidence>
<dbReference type="Gene3D" id="1.10.10.60">
    <property type="entry name" value="Homeodomain-like"/>
    <property type="match status" value="1"/>
</dbReference>